<sequence>MVNPLAELAYQGWQQTKNALSLTHKSLAYQLSTLFIDREKTSTPTIDPQVLSIIQQRLEALLNVDWEEANLGVYPIELLFEEDWQDFLWTYPQIWLDLPLTWQRKSRKQSHVFSSEVDRSAYPKYYLQNFHYQTDGYLSDRSAELYDLQVDILFNGAADAMRRRILAPLKQAVSHGETPPKPAKILDVACGTGRTLKFIRQTCPQASLYGLDLSPYYLRKANRLLSKIPGELPQLLQANGETLPYVDNYFHGITSVFLFHELPYKARQRVINECFRVLKPGGTLIICDSIQKDDSPEITPVLNWFAQTFHEPYYQHYLSDDLGDRLQKAGFTEVKIKTHYLSKYWVARKPEPCQTEGERAGKFLFSPETVSRAS</sequence>
<dbReference type="InterPro" id="IPR029063">
    <property type="entry name" value="SAM-dependent_MTases_sf"/>
</dbReference>
<feature type="domain" description="Methyltransferase" evidence="1">
    <location>
        <begin position="185"/>
        <end position="282"/>
    </location>
</feature>
<dbReference type="InterPro" id="IPR041698">
    <property type="entry name" value="Methyltransf_25"/>
</dbReference>
<dbReference type="InterPro" id="IPR050508">
    <property type="entry name" value="Methyltransf_Superfamily"/>
</dbReference>
<keyword evidence="2" id="KW-0489">Methyltransferase</keyword>
<dbReference type="SUPFAM" id="SSF53335">
    <property type="entry name" value="S-adenosyl-L-methionine-dependent methyltransferases"/>
    <property type="match status" value="1"/>
</dbReference>
<dbReference type="Gene3D" id="3.40.50.150">
    <property type="entry name" value="Vaccinia Virus protein VP39"/>
    <property type="match status" value="1"/>
</dbReference>
<dbReference type="Pfam" id="PF13649">
    <property type="entry name" value="Methyltransf_25"/>
    <property type="match status" value="1"/>
</dbReference>
<dbReference type="CDD" id="cd02440">
    <property type="entry name" value="AdoMet_MTases"/>
    <property type="match status" value="1"/>
</dbReference>
<dbReference type="EMBL" id="JAQPOK010000125">
    <property type="protein sequence ID" value="MDJ1180499.1"/>
    <property type="molecule type" value="Genomic_DNA"/>
</dbReference>
<keyword evidence="3" id="KW-1185">Reference proteome</keyword>
<dbReference type="RefSeq" id="WP_283763801.1">
    <property type="nucleotide sequence ID" value="NZ_JAQPOK010000125.1"/>
</dbReference>
<evidence type="ECO:0000313" key="2">
    <source>
        <dbReference type="EMBL" id="MDJ1180499.1"/>
    </source>
</evidence>
<dbReference type="GO" id="GO:0032259">
    <property type="term" value="P:methylation"/>
    <property type="evidence" value="ECO:0007669"/>
    <property type="project" value="UniProtKB-KW"/>
</dbReference>
<evidence type="ECO:0000259" key="1">
    <source>
        <dbReference type="Pfam" id="PF13649"/>
    </source>
</evidence>
<keyword evidence="2" id="KW-0808">Transferase</keyword>
<comment type="caution">
    <text evidence="2">The sequence shown here is derived from an EMBL/GenBank/DDBJ whole genome shotgun (WGS) entry which is preliminary data.</text>
</comment>
<gene>
    <name evidence="2" type="ORF">PJF56_16680</name>
</gene>
<proteinExistence type="predicted"/>
<protein>
    <submittedName>
        <fullName evidence="2">Methyltransferase domain-containing protein</fullName>
    </submittedName>
</protein>
<organism evidence="2 3">
    <name type="scientific">Roseofilum halophilum BLCC-M91</name>
    <dbReference type="NCBI Taxonomy" id="3022259"/>
    <lineage>
        <taxon>Bacteria</taxon>
        <taxon>Bacillati</taxon>
        <taxon>Cyanobacteriota</taxon>
        <taxon>Cyanophyceae</taxon>
        <taxon>Desertifilales</taxon>
        <taxon>Desertifilaceae</taxon>
        <taxon>Roseofilum</taxon>
        <taxon>Roseofilum halophilum</taxon>
    </lineage>
</organism>
<evidence type="ECO:0000313" key="3">
    <source>
        <dbReference type="Proteomes" id="UP001231370"/>
    </source>
</evidence>
<dbReference type="PANTHER" id="PTHR42912">
    <property type="entry name" value="METHYLTRANSFERASE"/>
    <property type="match status" value="1"/>
</dbReference>
<reference evidence="2 3" key="1">
    <citation type="submission" date="2023-01" db="EMBL/GenBank/DDBJ databases">
        <title>Novel diversity within Roseofilum (Cyanobacteria; Desertifilaceae) from marine benthic mats with descriptions of four novel species.</title>
        <authorList>
            <person name="Wang Y."/>
            <person name="Berthold D.E."/>
            <person name="Hu J."/>
            <person name="Lefler F.W."/>
            <person name="Laughinghouse H.D. IV."/>
        </authorList>
    </citation>
    <scope>NUCLEOTIDE SEQUENCE [LARGE SCALE GENOMIC DNA]</scope>
    <source>
        <strain evidence="2 3">BLCC-M91</strain>
    </source>
</reference>
<dbReference type="Proteomes" id="UP001231370">
    <property type="component" value="Unassembled WGS sequence"/>
</dbReference>
<dbReference type="PANTHER" id="PTHR42912:SF93">
    <property type="entry name" value="N6-ADENOSINE-METHYLTRANSFERASE TMT1A"/>
    <property type="match status" value="1"/>
</dbReference>
<dbReference type="GO" id="GO:0008168">
    <property type="term" value="F:methyltransferase activity"/>
    <property type="evidence" value="ECO:0007669"/>
    <property type="project" value="UniProtKB-KW"/>
</dbReference>
<name>A0ABT7BPN7_9CYAN</name>
<accession>A0ABT7BPN7</accession>